<dbReference type="Proteomes" id="UP001314262">
    <property type="component" value="Unassembled WGS sequence"/>
</dbReference>
<sequence>MFTLLKQEAMKAWKQNRVYIWAIIAFVLPIITLTSFTPMASQATMYGSLGGSSIIVTIGMLVLTALSFTQEFTFGTIRPLLSRQYSRLQIFLAKIITVIVEYFLLIVFSLAGTAIGRLIYRAMHDGSTEKIYTTYYTSLDWKAFLFALLMSFIGSLFVMAIVLLVSNIAKSSAAAISLGVVILVATNILSAVTSALIQLWAPLKWNPLTVQNVVSYYTGTSDFNKTIHSYFGAGSWVLFVVYGAYVLVMYALAYWIFNRRSV</sequence>
<dbReference type="GO" id="GO:0005886">
    <property type="term" value="C:plasma membrane"/>
    <property type="evidence" value="ECO:0007669"/>
    <property type="project" value="UniProtKB-SubCell"/>
</dbReference>
<dbReference type="PANTHER" id="PTHR37305:SF1">
    <property type="entry name" value="MEMBRANE PROTEIN"/>
    <property type="match status" value="1"/>
</dbReference>
<feature type="transmembrane region" description="Helical" evidence="1">
    <location>
        <begin position="46"/>
        <end position="69"/>
    </location>
</feature>
<feature type="transmembrane region" description="Helical" evidence="1">
    <location>
        <begin position="143"/>
        <end position="166"/>
    </location>
</feature>
<protein>
    <submittedName>
        <fullName evidence="3">ABC-type transport system for multi-copper enzyme maturation, permease component</fullName>
    </submittedName>
    <submittedName>
        <fullName evidence="2">Permease component (NosY)</fullName>
    </submittedName>
</protein>
<feature type="transmembrane region" description="Helical" evidence="1">
    <location>
        <begin position="236"/>
        <end position="257"/>
    </location>
</feature>
<reference evidence="2 4" key="2">
    <citation type="submission" date="2023-10" db="EMBL/GenBank/DDBJ databases">
        <authorList>
            <person name="Botero Cardona J."/>
        </authorList>
    </citation>
    <scope>NUCLEOTIDE SEQUENCE [LARGE SCALE GENOMIC DNA]</scope>
    <source>
        <strain evidence="2 4">R-53137</strain>
    </source>
</reference>
<reference evidence="3" key="1">
    <citation type="journal article" date="2015" name="BMC Genomics">
        <title>Comparative genomics of Fructobacillus spp. and Leuconostoc spp. reveals niche-specific evolution of Fructobacillus spp.</title>
        <authorList>
            <person name="Endo A."/>
            <person name="Tanizawa Y."/>
            <person name="Tanaka N."/>
            <person name="Maeno S."/>
            <person name="Kumar H."/>
            <person name="Shiwa Y."/>
            <person name="Okada S."/>
            <person name="Yoshikawa H."/>
            <person name="Dicks L."/>
            <person name="Nakagawa J."/>
            <person name="Arita M."/>
        </authorList>
    </citation>
    <scope>NUCLEOTIDE SEQUENCE [LARGE SCALE GENOMIC DNA]</scope>
    <source>
        <strain evidence="3">F214-1</strain>
    </source>
</reference>
<dbReference type="AlphaFoldDB" id="A0A3F3H0L4"/>
<dbReference type="Proteomes" id="UP000064514">
    <property type="component" value="Unassembled WGS sequence"/>
</dbReference>
<keyword evidence="1" id="KW-0812">Transmembrane</keyword>
<dbReference type="RefSeq" id="WP_059394028.1">
    <property type="nucleotide sequence ID" value="NZ_BOJU01000003.1"/>
</dbReference>
<feature type="transmembrane region" description="Helical" evidence="1">
    <location>
        <begin position="90"/>
        <end position="123"/>
    </location>
</feature>
<dbReference type="EMBL" id="DF968084">
    <property type="protein sequence ID" value="GAP04661.1"/>
    <property type="molecule type" value="Genomic_DNA"/>
</dbReference>
<keyword evidence="4" id="KW-1185">Reference proteome</keyword>
<dbReference type="GO" id="GO:0140359">
    <property type="term" value="F:ABC-type transporter activity"/>
    <property type="evidence" value="ECO:0007669"/>
    <property type="project" value="InterPro"/>
</dbReference>
<dbReference type="PANTHER" id="PTHR37305">
    <property type="entry name" value="INTEGRAL MEMBRANE PROTEIN-RELATED"/>
    <property type="match status" value="1"/>
</dbReference>
<name>A0A3F3H0L4_9LACO</name>
<proteinExistence type="predicted"/>
<feature type="transmembrane region" description="Helical" evidence="1">
    <location>
        <begin position="20"/>
        <end position="40"/>
    </location>
</feature>
<gene>
    <name evidence="3" type="ORF">FTRO_0070220</name>
    <name evidence="2" type="ORF">R53137_KAKDMLNK_00994</name>
</gene>
<organism evidence="3">
    <name type="scientific">Fructobacillus tropaeoli</name>
    <dbReference type="NCBI Taxonomy" id="709323"/>
    <lineage>
        <taxon>Bacteria</taxon>
        <taxon>Bacillati</taxon>
        <taxon>Bacillota</taxon>
        <taxon>Bacilli</taxon>
        <taxon>Lactobacillales</taxon>
        <taxon>Lactobacillaceae</taxon>
        <taxon>Fructobacillus</taxon>
    </lineage>
</organism>
<dbReference type="EMBL" id="CAUZLT010000003">
    <property type="protein sequence ID" value="CAK1244744.1"/>
    <property type="molecule type" value="Genomic_DNA"/>
</dbReference>
<feature type="transmembrane region" description="Helical" evidence="1">
    <location>
        <begin position="178"/>
        <end position="201"/>
    </location>
</feature>
<keyword evidence="1" id="KW-1133">Transmembrane helix</keyword>
<dbReference type="STRING" id="709323.GCA_001047135_01221"/>
<evidence type="ECO:0000313" key="2">
    <source>
        <dbReference type="EMBL" id="CAK1244744.1"/>
    </source>
</evidence>
<evidence type="ECO:0000313" key="4">
    <source>
        <dbReference type="Proteomes" id="UP001314262"/>
    </source>
</evidence>
<accession>A0A3F3H0L4</accession>
<evidence type="ECO:0000256" key="1">
    <source>
        <dbReference type="SAM" id="Phobius"/>
    </source>
</evidence>
<evidence type="ECO:0000313" key="3">
    <source>
        <dbReference type="EMBL" id="GAP04661.1"/>
    </source>
</evidence>
<keyword evidence="1" id="KW-0472">Membrane</keyword>
<dbReference type="Pfam" id="PF12679">
    <property type="entry name" value="ABC2_membrane_2"/>
    <property type="match status" value="1"/>
</dbReference>